<organism evidence="5 6">
    <name type="scientific">Streptomyces hainanensis</name>
    <dbReference type="NCBI Taxonomy" id="402648"/>
    <lineage>
        <taxon>Bacteria</taxon>
        <taxon>Bacillati</taxon>
        <taxon>Actinomycetota</taxon>
        <taxon>Actinomycetes</taxon>
        <taxon>Kitasatosporales</taxon>
        <taxon>Streptomycetaceae</taxon>
        <taxon>Streptomyces</taxon>
    </lineage>
</organism>
<feature type="region of interest" description="Disordered" evidence="1">
    <location>
        <begin position="498"/>
        <end position="528"/>
    </location>
</feature>
<feature type="transmembrane region" description="Helical" evidence="2">
    <location>
        <begin position="466"/>
        <end position="485"/>
    </location>
</feature>
<dbReference type="EMBL" id="SMKI01000563">
    <property type="protein sequence ID" value="TDC63368.1"/>
    <property type="molecule type" value="Genomic_DNA"/>
</dbReference>
<feature type="non-terminal residue" evidence="5">
    <location>
        <position position="528"/>
    </location>
</feature>
<keyword evidence="5" id="KW-0378">Hydrolase</keyword>
<feature type="transmembrane region" description="Helical" evidence="2">
    <location>
        <begin position="425"/>
        <end position="446"/>
    </location>
</feature>
<dbReference type="Pfam" id="PF00144">
    <property type="entry name" value="Beta-lactamase"/>
    <property type="match status" value="1"/>
</dbReference>
<evidence type="ECO:0000256" key="3">
    <source>
        <dbReference type="SAM" id="SignalP"/>
    </source>
</evidence>
<feature type="chain" id="PRO_5039099129" evidence="3">
    <location>
        <begin position="20"/>
        <end position="528"/>
    </location>
</feature>
<gene>
    <name evidence="5" type="ORF">E1283_32490</name>
</gene>
<dbReference type="OrthoDB" id="3174977at2"/>
<dbReference type="PANTHER" id="PTHR43283">
    <property type="entry name" value="BETA-LACTAMASE-RELATED"/>
    <property type="match status" value="1"/>
</dbReference>
<name>A0A4R4SIK3_9ACTN</name>
<dbReference type="GO" id="GO:0016787">
    <property type="term" value="F:hydrolase activity"/>
    <property type="evidence" value="ECO:0007669"/>
    <property type="project" value="UniProtKB-KW"/>
</dbReference>
<evidence type="ECO:0000259" key="4">
    <source>
        <dbReference type="Pfam" id="PF00144"/>
    </source>
</evidence>
<proteinExistence type="predicted"/>
<keyword evidence="3" id="KW-0732">Signal</keyword>
<evidence type="ECO:0000313" key="6">
    <source>
        <dbReference type="Proteomes" id="UP000295345"/>
    </source>
</evidence>
<dbReference type="InterPro" id="IPR012338">
    <property type="entry name" value="Beta-lactam/transpept-like"/>
</dbReference>
<evidence type="ECO:0000256" key="2">
    <source>
        <dbReference type="SAM" id="Phobius"/>
    </source>
</evidence>
<keyword evidence="2" id="KW-0472">Membrane</keyword>
<accession>A0A4R4SIK3</accession>
<feature type="compositionally biased region" description="Low complexity" evidence="1">
    <location>
        <begin position="501"/>
        <end position="528"/>
    </location>
</feature>
<comment type="caution">
    <text evidence="5">The sequence shown here is derived from an EMBL/GenBank/DDBJ whole genome shotgun (WGS) entry which is preliminary data.</text>
</comment>
<evidence type="ECO:0000313" key="5">
    <source>
        <dbReference type="EMBL" id="TDC63368.1"/>
    </source>
</evidence>
<protein>
    <submittedName>
        <fullName evidence="5">Class A beta-lactamase-related serine hydrolase</fullName>
    </submittedName>
</protein>
<feature type="signal peptide" evidence="3">
    <location>
        <begin position="1"/>
        <end position="19"/>
    </location>
</feature>
<dbReference type="AlphaFoldDB" id="A0A4R4SIK3"/>
<keyword evidence="2" id="KW-0812">Transmembrane</keyword>
<sequence>MRIRTLVAAALAAGLALGAAPPTTHREQVQEREQEEIDAFLRERTAASRTPGVAYAIVTPDAIEHVGVRGRTGDGDPVTATTPFLWGSVAKPVTATAVLALAEEGALDLDEPVRARLPEFTLADGAGADITVRQLLDQTSGIPEATGATDHFERRDDPYGAALAELADVTPLFPPGERFTYSSANYLVLGALVQAVSGQPFDTHLRERVLDPLDMTGALTTPEEARAAALPAGHGYVFGRPVDVAPRYDQTGASYGYLGGTVEDLAHFAMAQLNGGSLGGEQVLDPDSVAAAQTGTARITDTLRYGLGWRVDERNADLGTRTVWHTGAAPGYFAGVVLLPELDRGVVVLENAYGYFQDAELVGHALGAARILAGGRPDAVAGDPAYPAALAVLTAVLLGAAAVVLRSGYRLARPKAAPPGRARVVAGTAGWALGGLALAGLAALAVPRWLGVDLRTIRLWAPDVGWLLVAVALAGLTVAATRLLVGAVRLRRLRGTPRPGPAVTGAATGAVTPGTAPAARPSASPGSG</sequence>
<keyword evidence="2" id="KW-1133">Transmembrane helix</keyword>
<keyword evidence="6" id="KW-1185">Reference proteome</keyword>
<feature type="transmembrane region" description="Helical" evidence="2">
    <location>
        <begin position="385"/>
        <end position="405"/>
    </location>
</feature>
<dbReference type="InterPro" id="IPR050789">
    <property type="entry name" value="Diverse_Enzym_Activities"/>
</dbReference>
<reference evidence="5 6" key="1">
    <citation type="submission" date="2019-03" db="EMBL/GenBank/DDBJ databases">
        <title>Draft genome sequences of novel Actinobacteria.</title>
        <authorList>
            <person name="Sahin N."/>
            <person name="Ay H."/>
            <person name="Saygin H."/>
        </authorList>
    </citation>
    <scope>NUCLEOTIDE SEQUENCE [LARGE SCALE GENOMIC DNA]</scope>
    <source>
        <strain evidence="5 6">DSM 41900</strain>
    </source>
</reference>
<dbReference type="Proteomes" id="UP000295345">
    <property type="component" value="Unassembled WGS sequence"/>
</dbReference>
<dbReference type="SUPFAM" id="SSF56601">
    <property type="entry name" value="beta-lactamase/transpeptidase-like"/>
    <property type="match status" value="1"/>
</dbReference>
<feature type="domain" description="Beta-lactamase-related" evidence="4">
    <location>
        <begin position="37"/>
        <end position="358"/>
    </location>
</feature>
<dbReference type="RefSeq" id="WP_132821755.1">
    <property type="nucleotide sequence ID" value="NZ_SMKI01000563.1"/>
</dbReference>
<dbReference type="InterPro" id="IPR001466">
    <property type="entry name" value="Beta-lactam-related"/>
</dbReference>
<dbReference type="Gene3D" id="3.40.710.10">
    <property type="entry name" value="DD-peptidase/beta-lactamase superfamily"/>
    <property type="match status" value="1"/>
</dbReference>
<evidence type="ECO:0000256" key="1">
    <source>
        <dbReference type="SAM" id="MobiDB-lite"/>
    </source>
</evidence>